<evidence type="ECO:0000256" key="1">
    <source>
        <dbReference type="ARBA" id="ARBA00008324"/>
    </source>
</evidence>
<dbReference type="InterPro" id="IPR039298">
    <property type="entry name" value="ACOT13"/>
</dbReference>
<accession>A0A2T6KJS2</accession>
<dbReference type="NCBIfam" id="TIGR00369">
    <property type="entry name" value="unchar_dom_1"/>
    <property type="match status" value="1"/>
</dbReference>
<dbReference type="AlphaFoldDB" id="A0A2T6KJS2"/>
<keyword evidence="5" id="KW-1185">Reference proteome</keyword>
<sequence length="146" mass="15359">MRSMSGLDFMFGILNGDISMPPIGQVMNYALAEVAPGKVVFRGAPGFTHCNPMGGVHGGWYGTLLDSCLGCAVMTTVPKGSSYTTLEYKVNLSRAIPVDTEILATAWIDHAGRSTGTAHGEIRGVADGKLYATGSTTCLIMKLPES</sequence>
<evidence type="ECO:0000313" key="5">
    <source>
        <dbReference type="Proteomes" id="UP000244523"/>
    </source>
</evidence>
<name>A0A2T6KJS2_9RHOB</name>
<reference evidence="4 5" key="1">
    <citation type="submission" date="2018-04" db="EMBL/GenBank/DDBJ databases">
        <title>Genomic Encyclopedia of Archaeal and Bacterial Type Strains, Phase II (KMG-II): from individual species to whole genera.</title>
        <authorList>
            <person name="Goeker M."/>
        </authorList>
    </citation>
    <scope>NUCLEOTIDE SEQUENCE [LARGE SCALE GENOMIC DNA]</scope>
    <source>
        <strain evidence="4 5">DSM 29955</strain>
    </source>
</reference>
<proteinExistence type="inferred from homology"/>
<dbReference type="Pfam" id="PF03061">
    <property type="entry name" value="4HBT"/>
    <property type="match status" value="1"/>
</dbReference>
<comment type="caution">
    <text evidence="4">The sequence shown here is derived from an EMBL/GenBank/DDBJ whole genome shotgun (WGS) entry which is preliminary data.</text>
</comment>
<feature type="domain" description="Thioesterase" evidence="3">
    <location>
        <begin position="53"/>
        <end position="123"/>
    </location>
</feature>
<keyword evidence="2" id="KW-0378">Hydrolase</keyword>
<dbReference type="InterPro" id="IPR003736">
    <property type="entry name" value="PAAI_dom"/>
</dbReference>
<gene>
    <name evidence="4" type="ORF">C8N45_10325</name>
</gene>
<dbReference type="Gene3D" id="3.10.129.10">
    <property type="entry name" value="Hotdog Thioesterase"/>
    <property type="match status" value="1"/>
</dbReference>
<dbReference type="EMBL" id="QBUD01000003">
    <property type="protein sequence ID" value="PUB16172.1"/>
    <property type="molecule type" value="Genomic_DNA"/>
</dbReference>
<evidence type="ECO:0000256" key="2">
    <source>
        <dbReference type="ARBA" id="ARBA00022801"/>
    </source>
</evidence>
<dbReference type="InterPro" id="IPR006683">
    <property type="entry name" value="Thioestr_dom"/>
</dbReference>
<dbReference type="SUPFAM" id="SSF54637">
    <property type="entry name" value="Thioesterase/thiol ester dehydrase-isomerase"/>
    <property type="match status" value="1"/>
</dbReference>
<dbReference type="InterPro" id="IPR029069">
    <property type="entry name" value="HotDog_dom_sf"/>
</dbReference>
<organism evidence="4 5">
    <name type="scientific">Yoonia sediminilitoris</name>
    <dbReference type="NCBI Taxonomy" id="1286148"/>
    <lineage>
        <taxon>Bacteria</taxon>
        <taxon>Pseudomonadati</taxon>
        <taxon>Pseudomonadota</taxon>
        <taxon>Alphaproteobacteria</taxon>
        <taxon>Rhodobacterales</taxon>
        <taxon>Paracoccaceae</taxon>
        <taxon>Yoonia</taxon>
    </lineage>
</organism>
<dbReference type="PANTHER" id="PTHR21660">
    <property type="entry name" value="THIOESTERASE SUPERFAMILY MEMBER-RELATED"/>
    <property type="match status" value="1"/>
</dbReference>
<dbReference type="Proteomes" id="UP000244523">
    <property type="component" value="Unassembled WGS sequence"/>
</dbReference>
<evidence type="ECO:0000259" key="3">
    <source>
        <dbReference type="Pfam" id="PF03061"/>
    </source>
</evidence>
<protein>
    <submittedName>
        <fullName evidence="4">Uncharacterized protein (TIGR00369 family)</fullName>
    </submittedName>
</protein>
<evidence type="ECO:0000313" key="4">
    <source>
        <dbReference type="EMBL" id="PUB16172.1"/>
    </source>
</evidence>
<dbReference type="CDD" id="cd03443">
    <property type="entry name" value="PaaI_thioesterase"/>
    <property type="match status" value="1"/>
</dbReference>
<dbReference type="PANTHER" id="PTHR21660:SF1">
    <property type="entry name" value="ACYL-COENZYME A THIOESTERASE 13"/>
    <property type="match status" value="1"/>
</dbReference>
<comment type="similarity">
    <text evidence="1">Belongs to the thioesterase PaaI family.</text>
</comment>
<dbReference type="GO" id="GO:0047617">
    <property type="term" value="F:fatty acyl-CoA hydrolase activity"/>
    <property type="evidence" value="ECO:0007669"/>
    <property type="project" value="InterPro"/>
</dbReference>